<organism evidence="2 3">
    <name type="scientific">Paxillus rubicundulus Ve08.2h10</name>
    <dbReference type="NCBI Taxonomy" id="930991"/>
    <lineage>
        <taxon>Eukaryota</taxon>
        <taxon>Fungi</taxon>
        <taxon>Dikarya</taxon>
        <taxon>Basidiomycota</taxon>
        <taxon>Agaricomycotina</taxon>
        <taxon>Agaricomycetes</taxon>
        <taxon>Agaricomycetidae</taxon>
        <taxon>Boletales</taxon>
        <taxon>Paxilineae</taxon>
        <taxon>Paxillaceae</taxon>
        <taxon>Paxillus</taxon>
    </lineage>
</organism>
<evidence type="ECO:0000313" key="3">
    <source>
        <dbReference type="Proteomes" id="UP000054538"/>
    </source>
</evidence>
<gene>
    <name evidence="2" type="ORF">PAXRUDRAFT_133941</name>
</gene>
<keyword evidence="3" id="KW-1185">Reference proteome</keyword>
<evidence type="ECO:0000256" key="1">
    <source>
        <dbReference type="SAM" id="MobiDB-lite"/>
    </source>
</evidence>
<sequence>MSSRSKPLALTDTLRDLALLRASGTDLSTLLPPQLATTESPELSSSTERSHDFVHEARAALRVYNSGELQKKRAEVQKVQGELGEVLRGLS</sequence>
<protein>
    <submittedName>
        <fullName evidence="2">Uncharacterized protein</fullName>
    </submittedName>
</protein>
<dbReference type="OrthoDB" id="3227556at2759"/>
<dbReference type="HOGENOM" id="CLU_169800_0_0_1"/>
<feature type="region of interest" description="Disordered" evidence="1">
    <location>
        <begin position="31"/>
        <end position="50"/>
    </location>
</feature>
<dbReference type="EMBL" id="KN824888">
    <property type="protein sequence ID" value="KIK98556.1"/>
    <property type="molecule type" value="Genomic_DNA"/>
</dbReference>
<reference evidence="3" key="2">
    <citation type="submission" date="2015-01" db="EMBL/GenBank/DDBJ databases">
        <title>Evolutionary Origins and Diversification of the Mycorrhizal Mutualists.</title>
        <authorList>
            <consortium name="DOE Joint Genome Institute"/>
            <consortium name="Mycorrhizal Genomics Consortium"/>
            <person name="Kohler A."/>
            <person name="Kuo A."/>
            <person name="Nagy L.G."/>
            <person name="Floudas D."/>
            <person name="Copeland A."/>
            <person name="Barry K.W."/>
            <person name="Cichocki N."/>
            <person name="Veneault-Fourrey C."/>
            <person name="LaButti K."/>
            <person name="Lindquist E.A."/>
            <person name="Lipzen A."/>
            <person name="Lundell T."/>
            <person name="Morin E."/>
            <person name="Murat C."/>
            <person name="Riley R."/>
            <person name="Ohm R."/>
            <person name="Sun H."/>
            <person name="Tunlid A."/>
            <person name="Henrissat B."/>
            <person name="Grigoriev I.V."/>
            <person name="Hibbett D.S."/>
            <person name="Martin F."/>
        </authorList>
    </citation>
    <scope>NUCLEOTIDE SEQUENCE [LARGE SCALE GENOMIC DNA]</scope>
    <source>
        <strain evidence="3">Ve08.2h10</strain>
    </source>
</reference>
<evidence type="ECO:0000313" key="2">
    <source>
        <dbReference type="EMBL" id="KIK98556.1"/>
    </source>
</evidence>
<feature type="compositionally biased region" description="Low complexity" evidence="1">
    <location>
        <begin position="37"/>
        <end position="47"/>
    </location>
</feature>
<accession>A0A0D0E357</accession>
<dbReference type="Proteomes" id="UP000054538">
    <property type="component" value="Unassembled WGS sequence"/>
</dbReference>
<reference evidence="2 3" key="1">
    <citation type="submission" date="2014-04" db="EMBL/GenBank/DDBJ databases">
        <authorList>
            <consortium name="DOE Joint Genome Institute"/>
            <person name="Kuo A."/>
            <person name="Kohler A."/>
            <person name="Jargeat P."/>
            <person name="Nagy L.G."/>
            <person name="Floudas D."/>
            <person name="Copeland A."/>
            <person name="Barry K.W."/>
            <person name="Cichocki N."/>
            <person name="Veneault-Fourrey C."/>
            <person name="LaButti K."/>
            <person name="Lindquist E.A."/>
            <person name="Lipzen A."/>
            <person name="Lundell T."/>
            <person name="Morin E."/>
            <person name="Murat C."/>
            <person name="Sun H."/>
            <person name="Tunlid A."/>
            <person name="Henrissat B."/>
            <person name="Grigoriev I.V."/>
            <person name="Hibbett D.S."/>
            <person name="Martin F."/>
            <person name="Nordberg H.P."/>
            <person name="Cantor M.N."/>
            <person name="Hua S.X."/>
        </authorList>
    </citation>
    <scope>NUCLEOTIDE SEQUENCE [LARGE SCALE GENOMIC DNA]</scope>
    <source>
        <strain evidence="2 3">Ve08.2h10</strain>
    </source>
</reference>
<name>A0A0D0E357_9AGAM</name>
<dbReference type="AlphaFoldDB" id="A0A0D0E357"/>
<proteinExistence type="predicted"/>
<dbReference type="InParanoid" id="A0A0D0E357"/>